<evidence type="ECO:0000313" key="7">
    <source>
        <dbReference type="EMBL" id="EGV60015.1"/>
    </source>
</evidence>
<dbReference type="GO" id="GO:0016818">
    <property type="term" value="F:hydrolase activity, acting on acid anhydrides, in phosphorus-containing anhydrides"/>
    <property type="evidence" value="ECO:0007669"/>
    <property type="project" value="TreeGrafter"/>
</dbReference>
<dbReference type="InterPro" id="IPR000086">
    <property type="entry name" value="NUDIX_hydrolase_dom"/>
</dbReference>
<dbReference type="CDD" id="cd18886">
    <property type="entry name" value="NUDIX_MutT_Nudt1"/>
    <property type="match status" value="1"/>
</dbReference>
<feature type="domain" description="Nudix hydrolase" evidence="6">
    <location>
        <begin position="4"/>
        <end position="139"/>
    </location>
</feature>
<name>G3BFA9_CANTC</name>
<dbReference type="PROSITE" id="PS00893">
    <property type="entry name" value="NUDIX_BOX"/>
    <property type="match status" value="1"/>
</dbReference>
<sequence>MTVPLYKYTLGFIECKETDTILFLNREKPPHMGKWNGVGGKLEPGESSLECIIRETKEETGLVIDNYISRGVLRWFNKEEDLGGVYLFTGSVSKEVCNNYKTQSTREGILEFKKRQWVLHPQNVGVVDNIKMIYEEMEQANEHNVFVAQYDGLTFLKGYKLK</sequence>
<dbReference type="Gene3D" id="3.90.79.10">
    <property type="entry name" value="Nucleoside Triphosphate Pyrophosphohydrolase"/>
    <property type="match status" value="1"/>
</dbReference>
<dbReference type="Proteomes" id="UP000000707">
    <property type="component" value="Unassembled WGS sequence"/>
</dbReference>
<dbReference type="RefSeq" id="XP_006689229.1">
    <property type="nucleotide sequence ID" value="XM_006689166.1"/>
</dbReference>
<dbReference type="InterPro" id="IPR015797">
    <property type="entry name" value="NUDIX_hydrolase-like_dom_sf"/>
</dbReference>
<keyword evidence="3" id="KW-0479">Metal-binding</keyword>
<evidence type="ECO:0000256" key="4">
    <source>
        <dbReference type="ARBA" id="ARBA00022801"/>
    </source>
</evidence>
<dbReference type="PANTHER" id="PTHR43758">
    <property type="entry name" value="7,8-DIHYDRO-8-OXOGUANINE TRIPHOSPHATASE"/>
    <property type="match status" value="1"/>
</dbReference>
<dbReference type="PROSITE" id="PS51462">
    <property type="entry name" value="NUDIX"/>
    <property type="match status" value="1"/>
</dbReference>
<dbReference type="InterPro" id="IPR020084">
    <property type="entry name" value="NUDIX_hydrolase_CS"/>
</dbReference>
<accession>G3BFA9</accession>
<evidence type="ECO:0000259" key="6">
    <source>
        <dbReference type="PROSITE" id="PS51462"/>
    </source>
</evidence>
<evidence type="ECO:0000256" key="5">
    <source>
        <dbReference type="ARBA" id="ARBA00022842"/>
    </source>
</evidence>
<evidence type="ECO:0000313" key="8">
    <source>
        <dbReference type="Proteomes" id="UP000000707"/>
    </source>
</evidence>
<dbReference type="eggNOG" id="ENOG502RS0U">
    <property type="taxonomic scope" value="Eukaryota"/>
</dbReference>
<comment type="cofactor">
    <cofactor evidence="1">
        <name>Mg(2+)</name>
        <dbReference type="ChEBI" id="CHEBI:18420"/>
    </cofactor>
</comment>
<evidence type="ECO:0000256" key="3">
    <source>
        <dbReference type="ARBA" id="ARBA00022723"/>
    </source>
</evidence>
<evidence type="ECO:0000256" key="2">
    <source>
        <dbReference type="ARBA" id="ARBA00005582"/>
    </source>
</evidence>
<comment type="similarity">
    <text evidence="2">Belongs to the Nudix hydrolase family.</text>
</comment>
<dbReference type="Pfam" id="PF00293">
    <property type="entry name" value="NUDIX"/>
    <property type="match status" value="1"/>
</dbReference>
<dbReference type="SUPFAM" id="SSF55811">
    <property type="entry name" value="Nudix"/>
    <property type="match status" value="1"/>
</dbReference>
<reference evidence="7 8" key="1">
    <citation type="journal article" date="2011" name="Proc. Natl. Acad. Sci. U.S.A.">
        <title>Comparative genomics of xylose-fermenting fungi for enhanced biofuel production.</title>
        <authorList>
            <person name="Wohlbach D.J."/>
            <person name="Kuo A."/>
            <person name="Sato T.K."/>
            <person name="Potts K.M."/>
            <person name="Salamov A.A."/>
            <person name="LaButti K.M."/>
            <person name="Sun H."/>
            <person name="Clum A."/>
            <person name="Pangilinan J.L."/>
            <person name="Lindquist E.A."/>
            <person name="Lucas S."/>
            <person name="Lapidus A."/>
            <person name="Jin M."/>
            <person name="Gunawan C."/>
            <person name="Balan V."/>
            <person name="Dale B.E."/>
            <person name="Jeffries T.W."/>
            <person name="Zinkel R."/>
            <person name="Barry K.W."/>
            <person name="Grigoriev I.V."/>
            <person name="Gasch A.P."/>
        </authorList>
    </citation>
    <scope>NUCLEOTIDE SEQUENCE [LARGE SCALE GENOMIC DNA]</scope>
    <source>
        <strain evidence="8">ATCC 10573 / BCRC 21748 / CBS 615 / JCM 9827 / NBRC 10315 / NRRL Y-1498 / VKM Y-70</strain>
    </source>
</reference>
<organism evidence="8">
    <name type="scientific">Candida tenuis (strain ATCC 10573 / BCRC 21748 / CBS 615 / JCM 9827 / NBRC 10315 / NRRL Y-1498 / VKM Y-70)</name>
    <name type="common">Yeast</name>
    <name type="synonym">Yamadazyma tenuis</name>
    <dbReference type="NCBI Taxonomy" id="590646"/>
    <lineage>
        <taxon>Eukaryota</taxon>
        <taxon>Fungi</taxon>
        <taxon>Dikarya</taxon>
        <taxon>Ascomycota</taxon>
        <taxon>Saccharomycotina</taxon>
        <taxon>Pichiomycetes</taxon>
        <taxon>Debaryomycetaceae</taxon>
        <taxon>Yamadazyma</taxon>
    </lineage>
</organism>
<dbReference type="PANTHER" id="PTHR43758:SF2">
    <property type="entry name" value="OXIDIZED PURINE NUCLEOSIDE TRIPHOSPHATE HYDROLASE"/>
    <property type="match status" value="1"/>
</dbReference>
<proteinExistence type="inferred from homology"/>
<keyword evidence="8" id="KW-1185">Reference proteome</keyword>
<dbReference type="GeneID" id="18250867"/>
<dbReference type="EMBL" id="GL996528">
    <property type="protein sequence ID" value="EGV60015.1"/>
    <property type="molecule type" value="Genomic_DNA"/>
</dbReference>
<evidence type="ECO:0000256" key="1">
    <source>
        <dbReference type="ARBA" id="ARBA00001946"/>
    </source>
</evidence>
<dbReference type="GO" id="GO:0005737">
    <property type="term" value="C:cytoplasm"/>
    <property type="evidence" value="ECO:0007669"/>
    <property type="project" value="TreeGrafter"/>
</dbReference>
<dbReference type="OrthoDB" id="5571054at2759"/>
<keyword evidence="5" id="KW-0460">Magnesium</keyword>
<protein>
    <recommendedName>
        <fullName evidence="6">Nudix hydrolase domain-containing protein</fullName>
    </recommendedName>
</protein>
<dbReference type="AlphaFoldDB" id="G3BFA9"/>
<dbReference type="HOGENOM" id="CLU_037162_27_0_1"/>
<dbReference type="GO" id="GO:0046872">
    <property type="term" value="F:metal ion binding"/>
    <property type="evidence" value="ECO:0007669"/>
    <property type="project" value="UniProtKB-KW"/>
</dbReference>
<dbReference type="KEGG" id="cten:18250867"/>
<keyword evidence="4" id="KW-0378">Hydrolase</keyword>
<gene>
    <name evidence="7" type="ORF">CANTEDRAFT_99562</name>
</gene>